<evidence type="ECO:0000256" key="7">
    <source>
        <dbReference type="ARBA" id="ARBA00022982"/>
    </source>
</evidence>
<keyword evidence="6 11" id="KW-0999">Mitochondrion inner membrane</keyword>
<comment type="function">
    <text evidence="11">Component of the ubiquinol-cytochrome c oxidoreductase, a multisubunit transmembrane complex that is part of the mitochondrial electron transport chain which drives oxidative phosphorylation. The complex plays an important role in the uptake of multiple carbon sources present in different host niches.</text>
</comment>
<evidence type="ECO:0000256" key="3">
    <source>
        <dbReference type="ARBA" id="ARBA00022448"/>
    </source>
</evidence>
<keyword evidence="13" id="KW-1185">Reference proteome</keyword>
<dbReference type="OrthoDB" id="6683853at2759"/>
<dbReference type="GO" id="GO:0045275">
    <property type="term" value="C:respiratory chain complex III"/>
    <property type="evidence" value="ECO:0007669"/>
    <property type="project" value="UniProtKB-UniRule"/>
</dbReference>
<dbReference type="AlphaFoldDB" id="A0A6A6BHT2"/>
<evidence type="ECO:0000256" key="6">
    <source>
        <dbReference type="ARBA" id="ARBA00022792"/>
    </source>
</evidence>
<evidence type="ECO:0000256" key="5">
    <source>
        <dbReference type="ARBA" id="ARBA00022692"/>
    </source>
</evidence>
<accession>A0A6A6BHT2</accession>
<comment type="subcellular location">
    <subcellularLocation>
        <location evidence="1 11">Mitochondrion inner membrane</location>
        <topology evidence="1 11">Single-pass membrane protein</topology>
    </subcellularLocation>
</comment>
<evidence type="ECO:0000313" key="13">
    <source>
        <dbReference type="Proteomes" id="UP000799438"/>
    </source>
</evidence>
<dbReference type="PANTHER" id="PTHR12119:SF2">
    <property type="entry name" value="CYTOCHROME B-C1 COMPLEX SUBUNIT 8"/>
    <property type="match status" value="1"/>
</dbReference>
<dbReference type="GeneID" id="54296389"/>
<dbReference type="InterPro" id="IPR004205">
    <property type="entry name" value="Cyt_bc1_su8"/>
</dbReference>
<dbReference type="Pfam" id="PF02939">
    <property type="entry name" value="UcrQ"/>
    <property type="match status" value="1"/>
</dbReference>
<dbReference type="FunFam" id="1.20.5.210:FF:000001">
    <property type="entry name" value="Cytochrome b-c1 complex subunit 8"/>
    <property type="match status" value="1"/>
</dbReference>
<evidence type="ECO:0000256" key="9">
    <source>
        <dbReference type="ARBA" id="ARBA00023128"/>
    </source>
</evidence>
<dbReference type="InterPro" id="IPR036642">
    <property type="entry name" value="Cyt_bc1_su8_sf"/>
</dbReference>
<evidence type="ECO:0000256" key="10">
    <source>
        <dbReference type="ARBA" id="ARBA00023136"/>
    </source>
</evidence>
<comment type="similarity">
    <text evidence="2 11">Belongs to the UQCRQ/QCR8 family.</text>
</comment>
<dbReference type="PANTHER" id="PTHR12119">
    <property type="entry name" value="UBIQUINOL-CYTOCHROME C REDUCTASE COMPLEX UBIQUINONE-BINDING PROTEIN QP-C"/>
    <property type="match status" value="1"/>
</dbReference>
<protein>
    <recommendedName>
        <fullName evidence="11">Cytochrome b-c1 complex subunit 8</fullName>
    </recommendedName>
    <alternativeName>
        <fullName evidence="11">Complex III subunit 8</fullName>
    </alternativeName>
</protein>
<keyword evidence="7 11" id="KW-0249">Electron transport</keyword>
<keyword evidence="10" id="KW-0472">Membrane</keyword>
<dbReference type="GO" id="GO:0005743">
    <property type="term" value="C:mitochondrial inner membrane"/>
    <property type="evidence" value="ECO:0007669"/>
    <property type="project" value="UniProtKB-SubCell"/>
</dbReference>
<evidence type="ECO:0000256" key="2">
    <source>
        <dbReference type="ARBA" id="ARBA00007668"/>
    </source>
</evidence>
<dbReference type="SUPFAM" id="SSF81508">
    <property type="entry name" value="Ubiquinone-binding protein QP-C of cytochrome bc1 complex (Ubiquinol-cytochrome c reductase)"/>
    <property type="match status" value="1"/>
</dbReference>
<reference evidence="12" key="1">
    <citation type="journal article" date="2020" name="Stud. Mycol.">
        <title>101 Dothideomycetes genomes: a test case for predicting lifestyles and emergence of pathogens.</title>
        <authorList>
            <person name="Haridas S."/>
            <person name="Albert R."/>
            <person name="Binder M."/>
            <person name="Bloem J."/>
            <person name="Labutti K."/>
            <person name="Salamov A."/>
            <person name="Andreopoulos B."/>
            <person name="Baker S."/>
            <person name="Barry K."/>
            <person name="Bills G."/>
            <person name="Bluhm B."/>
            <person name="Cannon C."/>
            <person name="Castanera R."/>
            <person name="Culley D."/>
            <person name="Daum C."/>
            <person name="Ezra D."/>
            <person name="Gonzalez J."/>
            <person name="Henrissat B."/>
            <person name="Kuo A."/>
            <person name="Liang C."/>
            <person name="Lipzen A."/>
            <person name="Lutzoni F."/>
            <person name="Magnuson J."/>
            <person name="Mondo S."/>
            <person name="Nolan M."/>
            <person name="Ohm R."/>
            <person name="Pangilinan J."/>
            <person name="Park H.-J."/>
            <person name="Ramirez L."/>
            <person name="Alfaro M."/>
            <person name="Sun H."/>
            <person name="Tritt A."/>
            <person name="Yoshinaga Y."/>
            <person name="Zwiers L.-H."/>
            <person name="Turgeon B."/>
            <person name="Goodwin S."/>
            <person name="Spatafora J."/>
            <person name="Crous P."/>
            <person name="Grigoriev I."/>
        </authorList>
    </citation>
    <scope>NUCLEOTIDE SEQUENCE</scope>
    <source>
        <strain evidence="12">CBS 121167</strain>
    </source>
</reference>
<gene>
    <name evidence="12" type="ORF">K452DRAFT_268501</name>
</gene>
<keyword evidence="9 11" id="KW-0496">Mitochondrion</keyword>
<dbReference type="RefSeq" id="XP_033398880.1">
    <property type="nucleotide sequence ID" value="XM_033538893.1"/>
</dbReference>
<keyword evidence="3 11" id="KW-0813">Transport</keyword>
<evidence type="ECO:0000256" key="11">
    <source>
        <dbReference type="RuleBase" id="RU368118"/>
    </source>
</evidence>
<keyword evidence="5" id="KW-0812">Transmembrane</keyword>
<dbReference type="GO" id="GO:0006122">
    <property type="term" value="P:mitochondrial electron transport, ubiquinol to cytochrome c"/>
    <property type="evidence" value="ECO:0007669"/>
    <property type="project" value="UniProtKB-UniRule"/>
</dbReference>
<dbReference type="EMBL" id="ML995482">
    <property type="protein sequence ID" value="KAF2143168.1"/>
    <property type="molecule type" value="Genomic_DNA"/>
</dbReference>
<keyword evidence="8" id="KW-1133">Transmembrane helix</keyword>
<name>A0A6A6BHT2_9PEZI</name>
<evidence type="ECO:0000256" key="8">
    <source>
        <dbReference type="ARBA" id="ARBA00022989"/>
    </source>
</evidence>
<sequence length="94" mass="10592">MHHGPRPPGWWPKGEWGAPGCRPQKGIISYVLAQNRQRALAGALNAAIFNTWRRVCGQVLYVAPPLLAGYYGMTWAIERNRYLNSKEGRVEEGE</sequence>
<dbReference type="Gene3D" id="1.20.5.210">
    <property type="entry name" value="Cytochrome b-c1 complex subunit 8"/>
    <property type="match status" value="1"/>
</dbReference>
<dbReference type="Proteomes" id="UP000799438">
    <property type="component" value="Unassembled WGS sequence"/>
</dbReference>
<organism evidence="12 13">
    <name type="scientific">Aplosporella prunicola CBS 121167</name>
    <dbReference type="NCBI Taxonomy" id="1176127"/>
    <lineage>
        <taxon>Eukaryota</taxon>
        <taxon>Fungi</taxon>
        <taxon>Dikarya</taxon>
        <taxon>Ascomycota</taxon>
        <taxon>Pezizomycotina</taxon>
        <taxon>Dothideomycetes</taxon>
        <taxon>Dothideomycetes incertae sedis</taxon>
        <taxon>Botryosphaeriales</taxon>
        <taxon>Aplosporellaceae</taxon>
        <taxon>Aplosporella</taxon>
    </lineage>
</organism>
<evidence type="ECO:0000256" key="1">
    <source>
        <dbReference type="ARBA" id="ARBA00004434"/>
    </source>
</evidence>
<evidence type="ECO:0000256" key="4">
    <source>
        <dbReference type="ARBA" id="ARBA00022660"/>
    </source>
</evidence>
<proteinExistence type="inferred from homology"/>
<evidence type="ECO:0000313" key="12">
    <source>
        <dbReference type="EMBL" id="KAF2143168.1"/>
    </source>
</evidence>
<comment type="subunit">
    <text evidence="11">Component of the ubiquinol-cytochrome c oxidoreductase (cytochrome b-c1 complex, complex III, CIII), a multisubunit enzyme composed of 3 respiratory subunits cytochrome b, cytochrome c1 and Rieske protein, 2 core protein subunits, and additional low-molecular weight protein subunits. The complex exists as an obligatory dimer and forms supercomplexes (SCs) in the inner mitochondrial membrane with cytochrome c oxidase (complex IV, CIV).</text>
</comment>
<keyword evidence="4 11" id="KW-0679">Respiratory chain</keyword>